<organism evidence="14 15">
    <name type="scientific">Nephila pilipes</name>
    <name type="common">Giant wood spider</name>
    <name type="synonym">Nephila maculata</name>
    <dbReference type="NCBI Taxonomy" id="299642"/>
    <lineage>
        <taxon>Eukaryota</taxon>
        <taxon>Metazoa</taxon>
        <taxon>Ecdysozoa</taxon>
        <taxon>Arthropoda</taxon>
        <taxon>Chelicerata</taxon>
        <taxon>Arachnida</taxon>
        <taxon>Araneae</taxon>
        <taxon>Araneomorphae</taxon>
        <taxon>Entelegynae</taxon>
        <taxon>Araneoidea</taxon>
        <taxon>Nephilidae</taxon>
        <taxon>Nephila</taxon>
    </lineage>
</organism>
<keyword evidence="12" id="KW-0472">Membrane</keyword>
<comment type="cofactor">
    <cofactor evidence="1">
        <name>heme</name>
        <dbReference type="ChEBI" id="CHEBI:30413"/>
    </cofactor>
</comment>
<evidence type="ECO:0000256" key="10">
    <source>
        <dbReference type="ARBA" id="ARBA00023004"/>
    </source>
</evidence>
<evidence type="ECO:0000313" key="14">
    <source>
        <dbReference type="EMBL" id="GFT08591.1"/>
    </source>
</evidence>
<dbReference type="GO" id="GO:0004497">
    <property type="term" value="F:monooxygenase activity"/>
    <property type="evidence" value="ECO:0007669"/>
    <property type="project" value="UniProtKB-KW"/>
</dbReference>
<dbReference type="EMBL" id="BMAW01103327">
    <property type="protein sequence ID" value="GFT08591.1"/>
    <property type="molecule type" value="Genomic_DNA"/>
</dbReference>
<feature type="non-terminal residue" evidence="14">
    <location>
        <position position="1"/>
    </location>
</feature>
<keyword evidence="9" id="KW-0560">Oxidoreductase</keyword>
<dbReference type="GO" id="GO:0005506">
    <property type="term" value="F:iron ion binding"/>
    <property type="evidence" value="ECO:0007669"/>
    <property type="project" value="InterPro"/>
</dbReference>
<evidence type="ECO:0000256" key="9">
    <source>
        <dbReference type="ARBA" id="ARBA00023002"/>
    </source>
</evidence>
<keyword evidence="6" id="KW-0479">Metal-binding</keyword>
<dbReference type="AlphaFoldDB" id="A0A8X6TF91"/>
<dbReference type="EMBL" id="BMAW01044452">
    <property type="protein sequence ID" value="GFS44709.1"/>
    <property type="molecule type" value="Genomic_DNA"/>
</dbReference>
<name>A0A8X6TF91_NEPPI</name>
<evidence type="ECO:0000256" key="11">
    <source>
        <dbReference type="ARBA" id="ARBA00023033"/>
    </source>
</evidence>
<accession>A0A8X6TF91</accession>
<evidence type="ECO:0000256" key="5">
    <source>
        <dbReference type="ARBA" id="ARBA00022617"/>
    </source>
</evidence>
<dbReference type="Proteomes" id="UP000887013">
    <property type="component" value="Unassembled WGS sequence"/>
</dbReference>
<dbReference type="InterPro" id="IPR050476">
    <property type="entry name" value="Insect_CytP450_Detox"/>
</dbReference>
<dbReference type="InterPro" id="IPR001128">
    <property type="entry name" value="Cyt_P450"/>
</dbReference>
<dbReference type="PANTHER" id="PTHR24292">
    <property type="entry name" value="CYTOCHROME P450"/>
    <property type="match status" value="1"/>
</dbReference>
<keyword evidence="10" id="KW-0408">Iron</keyword>
<evidence type="ECO:0000256" key="3">
    <source>
        <dbReference type="ARBA" id="ARBA00004406"/>
    </source>
</evidence>
<reference evidence="14" key="1">
    <citation type="submission" date="2020-08" db="EMBL/GenBank/DDBJ databases">
        <title>Multicomponent nature underlies the extraordinary mechanical properties of spider dragline silk.</title>
        <authorList>
            <person name="Kono N."/>
            <person name="Nakamura H."/>
            <person name="Mori M."/>
            <person name="Yoshida Y."/>
            <person name="Ohtoshi R."/>
            <person name="Malay A.D."/>
            <person name="Moran D.A.P."/>
            <person name="Tomita M."/>
            <person name="Numata K."/>
            <person name="Arakawa K."/>
        </authorList>
    </citation>
    <scope>NUCLEOTIDE SEQUENCE</scope>
</reference>
<dbReference type="Gene3D" id="1.10.630.10">
    <property type="entry name" value="Cytochrome P450"/>
    <property type="match status" value="1"/>
</dbReference>
<evidence type="ECO:0000256" key="4">
    <source>
        <dbReference type="ARBA" id="ARBA00010617"/>
    </source>
</evidence>
<gene>
    <name evidence="14" type="primary">CYP3A21_8</name>
    <name evidence="13" type="ORF">NPIL_152981</name>
    <name evidence="14" type="ORF">NPIL_98361</name>
</gene>
<dbReference type="Pfam" id="PF00067">
    <property type="entry name" value="p450"/>
    <property type="match status" value="1"/>
</dbReference>
<keyword evidence="5" id="KW-0349">Heme</keyword>
<keyword evidence="11" id="KW-0503">Monooxygenase</keyword>
<dbReference type="GO" id="GO:0005789">
    <property type="term" value="C:endoplasmic reticulum membrane"/>
    <property type="evidence" value="ECO:0007669"/>
    <property type="project" value="UniProtKB-SubCell"/>
</dbReference>
<dbReference type="InterPro" id="IPR036396">
    <property type="entry name" value="Cyt_P450_sf"/>
</dbReference>
<dbReference type="OrthoDB" id="6410329at2759"/>
<keyword evidence="7" id="KW-0256">Endoplasmic reticulum</keyword>
<evidence type="ECO:0000256" key="6">
    <source>
        <dbReference type="ARBA" id="ARBA00022723"/>
    </source>
</evidence>
<evidence type="ECO:0000313" key="15">
    <source>
        <dbReference type="Proteomes" id="UP000887013"/>
    </source>
</evidence>
<dbReference type="SUPFAM" id="SSF48264">
    <property type="entry name" value="Cytochrome P450"/>
    <property type="match status" value="1"/>
</dbReference>
<evidence type="ECO:0000256" key="12">
    <source>
        <dbReference type="ARBA" id="ARBA00023136"/>
    </source>
</evidence>
<evidence type="ECO:0000256" key="2">
    <source>
        <dbReference type="ARBA" id="ARBA00004174"/>
    </source>
</evidence>
<protein>
    <submittedName>
        <fullName evidence="14">Cytochrome P450 3A21</fullName>
    </submittedName>
</protein>
<keyword evidence="15" id="KW-1185">Reference proteome</keyword>
<comment type="caution">
    <text evidence="14">The sequence shown here is derived from an EMBL/GenBank/DDBJ whole genome shotgun (WGS) entry which is preliminary data.</text>
</comment>
<evidence type="ECO:0000313" key="13">
    <source>
        <dbReference type="EMBL" id="GFS44709.1"/>
    </source>
</evidence>
<sequence length="66" mass="7766">YETTSTALAFTTYLLAKHQDVQENLYQEIKQLIDRGEKLEYASINKLPYLDKVLCESMRMYPPVHL</sequence>
<evidence type="ECO:0000256" key="1">
    <source>
        <dbReference type="ARBA" id="ARBA00001971"/>
    </source>
</evidence>
<comment type="similarity">
    <text evidence="4">Belongs to the cytochrome P450 family.</text>
</comment>
<keyword evidence="8" id="KW-0492">Microsome</keyword>
<evidence type="ECO:0000256" key="8">
    <source>
        <dbReference type="ARBA" id="ARBA00022848"/>
    </source>
</evidence>
<dbReference type="PANTHER" id="PTHR24292:SF102">
    <property type="entry name" value="CYTOCHROME P450 FAMILY-RELATED"/>
    <property type="match status" value="1"/>
</dbReference>
<proteinExistence type="inferred from homology"/>
<dbReference type="GO" id="GO:0020037">
    <property type="term" value="F:heme binding"/>
    <property type="evidence" value="ECO:0007669"/>
    <property type="project" value="InterPro"/>
</dbReference>
<evidence type="ECO:0000256" key="7">
    <source>
        <dbReference type="ARBA" id="ARBA00022824"/>
    </source>
</evidence>
<dbReference type="GO" id="GO:0016705">
    <property type="term" value="F:oxidoreductase activity, acting on paired donors, with incorporation or reduction of molecular oxygen"/>
    <property type="evidence" value="ECO:0007669"/>
    <property type="project" value="InterPro"/>
</dbReference>
<comment type="subcellular location">
    <subcellularLocation>
        <location evidence="3">Endoplasmic reticulum membrane</location>
        <topology evidence="3">Peripheral membrane protein</topology>
    </subcellularLocation>
    <subcellularLocation>
        <location evidence="2">Microsome membrane</location>
        <topology evidence="2">Peripheral membrane protein</topology>
    </subcellularLocation>
</comment>